<evidence type="ECO:0000256" key="1">
    <source>
        <dbReference type="SAM" id="MobiDB-lite"/>
    </source>
</evidence>
<proteinExistence type="predicted"/>
<protein>
    <recommendedName>
        <fullName evidence="2">PiggyBac transposable element-derived protein domain-containing protein</fullName>
    </recommendedName>
</protein>
<reference evidence="3" key="1">
    <citation type="submission" date="2022-11" db="EMBL/GenBank/DDBJ databases">
        <title>Chromosome-level genome of Pogonophryne albipinna.</title>
        <authorList>
            <person name="Jo E."/>
        </authorList>
    </citation>
    <scope>NUCLEOTIDE SEQUENCE</scope>
    <source>
        <strain evidence="3">SGF0006</strain>
        <tissue evidence="3">Muscle</tissue>
    </source>
</reference>
<sequence length="350" mass="39627">MSTSSAQRQCSKADRDRKAYKIVEEIPSDKSEDDVSGSDDDILPEKGANETDSAAEDAEGVEVEEAEDVPPTRASIWKIGDNQFEGDLPPFLGQRKANVQGTEPVEFFMHLFPEELINDIVFNTNLYALQKGKENLAVTSDEMKTFLGINMVMSYIRYPRSRMYWSSEKGLRLDLIADAMPVNRFEQILSYIHFVDNYSQAPGNADKLFRIRPVLEALKETFPTAVDPEEFQSIDEQMIPFKGRLSIKQYIPKKPKPWGVKVWELKSQGICGTGTCRRNRLHGAQLILKSEKQLKKEGRRACSVVTNAQNLSITRWLDSSVIHMASPCTGQSPSDVAQRWSKKEKKMLNI</sequence>
<dbReference type="PANTHER" id="PTHR47272">
    <property type="entry name" value="DDE_TNP_1_7 DOMAIN-CONTAINING PROTEIN"/>
    <property type="match status" value="1"/>
</dbReference>
<organism evidence="3 4">
    <name type="scientific">Pogonophryne albipinna</name>
    <dbReference type="NCBI Taxonomy" id="1090488"/>
    <lineage>
        <taxon>Eukaryota</taxon>
        <taxon>Metazoa</taxon>
        <taxon>Chordata</taxon>
        <taxon>Craniata</taxon>
        <taxon>Vertebrata</taxon>
        <taxon>Euteleostomi</taxon>
        <taxon>Actinopterygii</taxon>
        <taxon>Neopterygii</taxon>
        <taxon>Teleostei</taxon>
        <taxon>Neoteleostei</taxon>
        <taxon>Acanthomorphata</taxon>
        <taxon>Eupercaria</taxon>
        <taxon>Perciformes</taxon>
        <taxon>Notothenioidei</taxon>
        <taxon>Pogonophryne</taxon>
    </lineage>
</organism>
<feature type="domain" description="PiggyBac transposable element-derived protein" evidence="2">
    <location>
        <begin position="104"/>
        <end position="263"/>
    </location>
</feature>
<dbReference type="PANTHER" id="PTHR47272:SF1">
    <property type="entry name" value="PIGGYBAC TRANSPOSABLE ELEMENT-DERIVED PROTEIN 3-LIKE"/>
    <property type="match status" value="1"/>
</dbReference>
<dbReference type="Pfam" id="PF13843">
    <property type="entry name" value="DDE_Tnp_1_7"/>
    <property type="match status" value="1"/>
</dbReference>
<keyword evidence="4" id="KW-1185">Reference proteome</keyword>
<feature type="compositionally biased region" description="Acidic residues" evidence="1">
    <location>
        <begin position="31"/>
        <end position="42"/>
    </location>
</feature>
<dbReference type="InterPro" id="IPR029526">
    <property type="entry name" value="PGBD"/>
</dbReference>
<feature type="compositionally biased region" description="Acidic residues" evidence="1">
    <location>
        <begin position="53"/>
        <end position="68"/>
    </location>
</feature>
<dbReference type="EMBL" id="JAPTMU010000018">
    <property type="protein sequence ID" value="KAJ4927677.1"/>
    <property type="molecule type" value="Genomic_DNA"/>
</dbReference>
<gene>
    <name evidence="3" type="ORF">JOQ06_015480</name>
</gene>
<feature type="region of interest" description="Disordered" evidence="1">
    <location>
        <begin position="1"/>
        <end position="69"/>
    </location>
</feature>
<evidence type="ECO:0000313" key="3">
    <source>
        <dbReference type="EMBL" id="KAJ4927677.1"/>
    </source>
</evidence>
<accession>A0AAD6AN16</accession>
<dbReference type="Proteomes" id="UP001219934">
    <property type="component" value="Unassembled WGS sequence"/>
</dbReference>
<name>A0AAD6AN16_9TELE</name>
<evidence type="ECO:0000313" key="4">
    <source>
        <dbReference type="Proteomes" id="UP001219934"/>
    </source>
</evidence>
<comment type="caution">
    <text evidence="3">The sequence shown here is derived from an EMBL/GenBank/DDBJ whole genome shotgun (WGS) entry which is preliminary data.</text>
</comment>
<evidence type="ECO:0000259" key="2">
    <source>
        <dbReference type="Pfam" id="PF13843"/>
    </source>
</evidence>
<feature type="compositionally biased region" description="Polar residues" evidence="1">
    <location>
        <begin position="1"/>
        <end position="10"/>
    </location>
</feature>
<dbReference type="AlphaFoldDB" id="A0AAD6AN16"/>
<feature type="compositionally biased region" description="Basic and acidic residues" evidence="1">
    <location>
        <begin position="11"/>
        <end position="30"/>
    </location>
</feature>